<organism evidence="6 7">
    <name type="scientific">Elasticomyces elasticus</name>
    <dbReference type="NCBI Taxonomy" id="574655"/>
    <lineage>
        <taxon>Eukaryota</taxon>
        <taxon>Fungi</taxon>
        <taxon>Dikarya</taxon>
        <taxon>Ascomycota</taxon>
        <taxon>Pezizomycotina</taxon>
        <taxon>Dothideomycetes</taxon>
        <taxon>Dothideomycetidae</taxon>
        <taxon>Mycosphaerellales</taxon>
        <taxon>Teratosphaeriaceae</taxon>
        <taxon>Elasticomyces</taxon>
    </lineage>
</organism>
<name>A0AAN7W8J0_9PEZI</name>
<sequence>MASELAVEKGKASVEHYEVAANDGRTAVMGTMHLNTEELLLVPAPSSDPRDPLNLPRWRKILFVVLLSAFSSLGLSLVSGMGGLLGFYIPIYAPQGATYADITALMTYPTMMMGVGNLICMPLALAVGRRFIYLMSLVTMILGGLLAAYSQSYGWHLGARMVLGIAAGNSEALVPMMIQEIHFIHERSTYLMWQAAMQLSITAVYCLFASPIAGAIGPGNWYILGVGLGAGVLLLSIVWVPETRYTRALAAYGQEVETETPDNGKPKEEPKPMRVSERPELDFVTYPARTLRSDLRLFVGKPDWSEGLYALRNTFQVLLFPNVFWAFCLNGLTLGVNIALGTTYGTVLSSPPYNWSQNSVSYINAGQIVVSVIALPLLGNGSDWLIRWRARRNDGVHEPEVRLIPLVLPIIIGVASAVLYGQAAAHPERFHWFAIVFAYAGYLFAFLGANIVGITLLLDSYPARAGPVLIWGKDIRRFTGRWAVKERSGKPSLTH</sequence>
<evidence type="ECO:0000313" key="6">
    <source>
        <dbReference type="EMBL" id="KAK5696491.1"/>
    </source>
</evidence>
<feature type="transmembrane region" description="Helical" evidence="5">
    <location>
        <begin position="131"/>
        <end position="151"/>
    </location>
</feature>
<dbReference type="InterPro" id="IPR036259">
    <property type="entry name" value="MFS_trans_sf"/>
</dbReference>
<feature type="transmembrane region" description="Helical" evidence="5">
    <location>
        <begin position="432"/>
        <end position="458"/>
    </location>
</feature>
<feature type="transmembrane region" description="Helical" evidence="5">
    <location>
        <begin position="190"/>
        <end position="213"/>
    </location>
</feature>
<dbReference type="Pfam" id="PF07690">
    <property type="entry name" value="MFS_1"/>
    <property type="match status" value="1"/>
</dbReference>
<dbReference type="GO" id="GO:0022857">
    <property type="term" value="F:transmembrane transporter activity"/>
    <property type="evidence" value="ECO:0007669"/>
    <property type="project" value="InterPro"/>
</dbReference>
<keyword evidence="2 5" id="KW-0812">Transmembrane</keyword>
<evidence type="ECO:0000313" key="7">
    <source>
        <dbReference type="Proteomes" id="UP001310594"/>
    </source>
</evidence>
<dbReference type="PANTHER" id="PTHR23502:SF164">
    <property type="entry name" value="MAJOR FACILITATOR SUPERFAMILY (MFS) PROFILE DOMAIN-CONTAINING PROTEIN"/>
    <property type="match status" value="1"/>
</dbReference>
<comment type="caution">
    <text evidence="6">The sequence shown here is derived from an EMBL/GenBank/DDBJ whole genome shotgun (WGS) entry which is preliminary data.</text>
</comment>
<dbReference type="Proteomes" id="UP001310594">
    <property type="component" value="Unassembled WGS sequence"/>
</dbReference>
<feature type="transmembrane region" description="Helical" evidence="5">
    <location>
        <begin position="219"/>
        <end position="240"/>
    </location>
</feature>
<keyword evidence="3 5" id="KW-1133">Transmembrane helix</keyword>
<evidence type="ECO:0000256" key="1">
    <source>
        <dbReference type="ARBA" id="ARBA00004141"/>
    </source>
</evidence>
<evidence type="ECO:0008006" key="8">
    <source>
        <dbReference type="Google" id="ProtNLM"/>
    </source>
</evidence>
<protein>
    <recommendedName>
        <fullName evidence="8">Major facilitator superfamily (MFS) profile domain-containing protein</fullName>
    </recommendedName>
</protein>
<feature type="transmembrane region" description="Helical" evidence="5">
    <location>
        <begin position="157"/>
        <end position="178"/>
    </location>
</feature>
<comment type="subcellular location">
    <subcellularLocation>
        <location evidence="1">Membrane</location>
        <topology evidence="1">Multi-pass membrane protein</topology>
    </subcellularLocation>
</comment>
<dbReference type="InterPro" id="IPR011701">
    <property type="entry name" value="MFS"/>
</dbReference>
<evidence type="ECO:0000256" key="3">
    <source>
        <dbReference type="ARBA" id="ARBA00022989"/>
    </source>
</evidence>
<dbReference type="PANTHER" id="PTHR23502">
    <property type="entry name" value="MAJOR FACILITATOR SUPERFAMILY"/>
    <property type="match status" value="1"/>
</dbReference>
<gene>
    <name evidence="6" type="ORF">LTR97_007793</name>
</gene>
<proteinExistence type="predicted"/>
<feature type="transmembrane region" description="Helical" evidence="5">
    <location>
        <begin position="360"/>
        <end position="380"/>
    </location>
</feature>
<accession>A0AAN7W8J0</accession>
<feature type="transmembrane region" description="Helical" evidence="5">
    <location>
        <begin position="401"/>
        <end position="420"/>
    </location>
</feature>
<dbReference type="SUPFAM" id="SSF103473">
    <property type="entry name" value="MFS general substrate transporter"/>
    <property type="match status" value="1"/>
</dbReference>
<feature type="transmembrane region" description="Helical" evidence="5">
    <location>
        <begin position="317"/>
        <end position="340"/>
    </location>
</feature>
<feature type="transmembrane region" description="Helical" evidence="5">
    <location>
        <begin position="61"/>
        <end position="91"/>
    </location>
</feature>
<dbReference type="AlphaFoldDB" id="A0AAN7W8J0"/>
<dbReference type="Gene3D" id="1.20.1250.20">
    <property type="entry name" value="MFS general substrate transporter like domains"/>
    <property type="match status" value="1"/>
</dbReference>
<keyword evidence="4 5" id="KW-0472">Membrane</keyword>
<dbReference type="EMBL" id="JAVRQU010000012">
    <property type="protein sequence ID" value="KAK5696491.1"/>
    <property type="molecule type" value="Genomic_DNA"/>
</dbReference>
<feature type="transmembrane region" description="Helical" evidence="5">
    <location>
        <begin position="97"/>
        <end position="119"/>
    </location>
</feature>
<evidence type="ECO:0000256" key="2">
    <source>
        <dbReference type="ARBA" id="ARBA00022692"/>
    </source>
</evidence>
<evidence type="ECO:0000256" key="5">
    <source>
        <dbReference type="SAM" id="Phobius"/>
    </source>
</evidence>
<evidence type="ECO:0000256" key="4">
    <source>
        <dbReference type="ARBA" id="ARBA00023136"/>
    </source>
</evidence>
<reference evidence="6" key="1">
    <citation type="submission" date="2023-08" db="EMBL/GenBank/DDBJ databases">
        <title>Black Yeasts Isolated from many extreme environments.</title>
        <authorList>
            <person name="Coleine C."/>
            <person name="Stajich J.E."/>
            <person name="Selbmann L."/>
        </authorList>
    </citation>
    <scope>NUCLEOTIDE SEQUENCE</scope>
    <source>
        <strain evidence="6">CCFEE 5810</strain>
    </source>
</reference>
<dbReference type="GO" id="GO:0005886">
    <property type="term" value="C:plasma membrane"/>
    <property type="evidence" value="ECO:0007669"/>
    <property type="project" value="TreeGrafter"/>
</dbReference>